<evidence type="ECO:0000256" key="1">
    <source>
        <dbReference type="SAM" id="SignalP"/>
    </source>
</evidence>
<dbReference type="InterPro" id="IPR015915">
    <property type="entry name" value="Kelch-typ_b-propeller"/>
</dbReference>
<sequence length="399" mass="43531">MFRQRTRLAVLLGCLFIAIPAAVRGVRLDVPRAEDFVRRWNLVATVLGDYVYMDGGEINQFENGTIDAAPAYQMNSTLSIDISTSWSTSDVSIRTIEKPNVPRNLPVIWTDREGNGGFYSWGGVFSLGRLVTRSEMWKFSADGRGGGSWSLFQDFANPEAFGRLSSTESAAYANTVDKGFSIGGWVSGDTQLGFPQFQAIPGMVSFDMRTKEISNGTTNDVGSKRSPFDTLLGGTAHFIPPNSGVGGKNGLIIILGGHKSYVDRQVTLEDSPGLDLKNLTFFDPDTRDKHWQIATGETPPYPRSKFCITGFAVPGGGYDIFIFGGRNAGQGTFYEDAYVLSLPGFVCIGGVASGIKSVDPAPQGLLLFDMTEQTWKDNYDAKAKDYIRAKSVEGWYQNG</sequence>
<dbReference type="EMBL" id="JAULSY010000187">
    <property type="protein sequence ID" value="KAK0659204.1"/>
    <property type="molecule type" value="Genomic_DNA"/>
</dbReference>
<name>A0AA39YV47_9PEZI</name>
<evidence type="ECO:0000313" key="2">
    <source>
        <dbReference type="EMBL" id="KAK0659204.1"/>
    </source>
</evidence>
<reference evidence="2" key="1">
    <citation type="submission" date="2023-06" db="EMBL/GenBank/DDBJ databases">
        <title>Genome-scale phylogeny and comparative genomics of the fungal order Sordariales.</title>
        <authorList>
            <consortium name="Lawrence Berkeley National Laboratory"/>
            <person name="Hensen N."/>
            <person name="Bonometti L."/>
            <person name="Westerberg I."/>
            <person name="Brannstrom I.O."/>
            <person name="Guillou S."/>
            <person name="Cros-Aarteil S."/>
            <person name="Calhoun S."/>
            <person name="Haridas S."/>
            <person name="Kuo A."/>
            <person name="Mondo S."/>
            <person name="Pangilinan J."/>
            <person name="Riley R."/>
            <person name="Labutti K."/>
            <person name="Andreopoulos B."/>
            <person name="Lipzen A."/>
            <person name="Chen C."/>
            <person name="Yanf M."/>
            <person name="Daum C."/>
            <person name="Ng V."/>
            <person name="Clum A."/>
            <person name="Steindorff A."/>
            <person name="Ohm R."/>
            <person name="Martin F."/>
            <person name="Silar P."/>
            <person name="Natvig D."/>
            <person name="Lalanne C."/>
            <person name="Gautier V."/>
            <person name="Ament-Velasquez S.L."/>
            <person name="Kruys A."/>
            <person name="Hutchinson M.I."/>
            <person name="Powell A.J."/>
            <person name="Barry K."/>
            <person name="Miller A.N."/>
            <person name="Grigoriev I.V."/>
            <person name="Debuchy R."/>
            <person name="Gladieux P."/>
            <person name="Thoren M.H."/>
            <person name="Johannesson H."/>
        </authorList>
    </citation>
    <scope>NUCLEOTIDE SEQUENCE</scope>
    <source>
        <strain evidence="2">CBS 307.81</strain>
    </source>
</reference>
<gene>
    <name evidence="2" type="ORF">QBC41DRAFT_360415</name>
</gene>
<feature type="signal peptide" evidence="1">
    <location>
        <begin position="1"/>
        <end position="25"/>
    </location>
</feature>
<evidence type="ECO:0000313" key="3">
    <source>
        <dbReference type="Proteomes" id="UP001174997"/>
    </source>
</evidence>
<proteinExistence type="predicted"/>
<dbReference type="Proteomes" id="UP001174997">
    <property type="component" value="Unassembled WGS sequence"/>
</dbReference>
<keyword evidence="3" id="KW-1185">Reference proteome</keyword>
<accession>A0AA39YV47</accession>
<comment type="caution">
    <text evidence="2">The sequence shown here is derived from an EMBL/GenBank/DDBJ whole genome shotgun (WGS) entry which is preliminary data.</text>
</comment>
<keyword evidence="1" id="KW-0732">Signal</keyword>
<dbReference type="SUPFAM" id="SSF117281">
    <property type="entry name" value="Kelch motif"/>
    <property type="match status" value="1"/>
</dbReference>
<organism evidence="2 3">
    <name type="scientific">Cercophora samala</name>
    <dbReference type="NCBI Taxonomy" id="330535"/>
    <lineage>
        <taxon>Eukaryota</taxon>
        <taxon>Fungi</taxon>
        <taxon>Dikarya</taxon>
        <taxon>Ascomycota</taxon>
        <taxon>Pezizomycotina</taxon>
        <taxon>Sordariomycetes</taxon>
        <taxon>Sordariomycetidae</taxon>
        <taxon>Sordariales</taxon>
        <taxon>Lasiosphaeriaceae</taxon>
        <taxon>Cercophora</taxon>
    </lineage>
</organism>
<feature type="chain" id="PRO_5041363439" evidence="1">
    <location>
        <begin position="26"/>
        <end position="399"/>
    </location>
</feature>
<protein>
    <submittedName>
        <fullName evidence="2">Uncharacterized protein</fullName>
    </submittedName>
</protein>
<dbReference type="AlphaFoldDB" id="A0AA39YV47"/>
<dbReference type="Gene3D" id="2.120.10.80">
    <property type="entry name" value="Kelch-type beta propeller"/>
    <property type="match status" value="1"/>
</dbReference>